<dbReference type="PANTHER" id="PTHR12161">
    <property type="entry name" value="IST1 FAMILY MEMBER"/>
    <property type="match status" value="1"/>
</dbReference>
<dbReference type="PROSITE" id="PS50086">
    <property type="entry name" value="TBC_RABGAP"/>
    <property type="match status" value="1"/>
</dbReference>
<evidence type="ECO:0000259" key="3">
    <source>
        <dbReference type="PROSITE" id="PS50086"/>
    </source>
</evidence>
<dbReference type="InterPro" id="IPR005061">
    <property type="entry name" value="Ist1"/>
</dbReference>
<evidence type="ECO:0000313" key="4">
    <source>
        <dbReference type="EMBL" id="EPQ58196.1"/>
    </source>
</evidence>
<evidence type="ECO:0000256" key="2">
    <source>
        <dbReference type="SAM" id="MobiDB-lite"/>
    </source>
</evidence>
<feature type="compositionally biased region" description="Basic and acidic residues" evidence="2">
    <location>
        <begin position="1261"/>
        <end position="1290"/>
    </location>
</feature>
<dbReference type="InterPro" id="IPR035969">
    <property type="entry name" value="Rab-GAP_TBC_sf"/>
</dbReference>
<dbReference type="Gene3D" id="1.10.472.80">
    <property type="entry name" value="Ypt/Rab-GAP domain of gyp1p, domain 3"/>
    <property type="match status" value="1"/>
</dbReference>
<feature type="compositionally biased region" description="Low complexity" evidence="2">
    <location>
        <begin position="1007"/>
        <end position="1020"/>
    </location>
</feature>
<gene>
    <name evidence="4" type="ORF">GLOTRDRAFT_120030</name>
</gene>
<organism evidence="4 5">
    <name type="scientific">Gloeophyllum trabeum (strain ATCC 11539 / FP-39264 / Madison 617)</name>
    <name type="common">Brown rot fungus</name>
    <dbReference type="NCBI Taxonomy" id="670483"/>
    <lineage>
        <taxon>Eukaryota</taxon>
        <taxon>Fungi</taxon>
        <taxon>Dikarya</taxon>
        <taxon>Basidiomycota</taxon>
        <taxon>Agaricomycotina</taxon>
        <taxon>Agaricomycetes</taxon>
        <taxon>Gloeophyllales</taxon>
        <taxon>Gloeophyllaceae</taxon>
        <taxon>Gloeophyllum</taxon>
    </lineage>
</organism>
<feature type="region of interest" description="Disordered" evidence="2">
    <location>
        <begin position="1133"/>
        <end position="1192"/>
    </location>
</feature>
<feature type="compositionally biased region" description="Low complexity" evidence="2">
    <location>
        <begin position="1069"/>
        <end position="1080"/>
    </location>
</feature>
<evidence type="ECO:0000313" key="5">
    <source>
        <dbReference type="Proteomes" id="UP000030669"/>
    </source>
</evidence>
<comment type="similarity">
    <text evidence="1">Belongs to the IST1 family.</text>
</comment>
<dbReference type="OrthoDB" id="29853at2759"/>
<keyword evidence="5" id="KW-1185">Reference proteome</keyword>
<feature type="region of interest" description="Disordered" evidence="2">
    <location>
        <begin position="828"/>
        <end position="1121"/>
    </location>
</feature>
<dbReference type="RefSeq" id="XP_007863445.1">
    <property type="nucleotide sequence ID" value="XM_007865254.1"/>
</dbReference>
<dbReference type="InterPro" id="IPR000195">
    <property type="entry name" value="Rab-GAP-TBC_dom"/>
</dbReference>
<dbReference type="HOGENOM" id="CLU_006960_0_0_1"/>
<feature type="compositionally biased region" description="Basic and acidic residues" evidence="2">
    <location>
        <begin position="905"/>
        <end position="918"/>
    </location>
</feature>
<protein>
    <recommendedName>
        <fullName evidence="3">Rab-GAP TBC domain-containing protein</fullName>
    </recommendedName>
</protein>
<dbReference type="Pfam" id="PF03398">
    <property type="entry name" value="Ist1"/>
    <property type="match status" value="1"/>
</dbReference>
<feature type="compositionally biased region" description="Polar residues" evidence="2">
    <location>
        <begin position="770"/>
        <end position="791"/>
    </location>
</feature>
<dbReference type="Gene3D" id="1.20.1260.60">
    <property type="entry name" value="Vacuolar protein sorting-associated protein Ist1"/>
    <property type="match status" value="1"/>
</dbReference>
<dbReference type="eggNOG" id="KOG2027">
    <property type="taxonomic scope" value="Eukaryota"/>
</dbReference>
<dbReference type="InterPro" id="IPR042277">
    <property type="entry name" value="IST1-like"/>
</dbReference>
<feature type="region of interest" description="Disordered" evidence="2">
    <location>
        <begin position="1208"/>
        <end position="1315"/>
    </location>
</feature>
<feature type="compositionally biased region" description="Low complexity" evidence="2">
    <location>
        <begin position="828"/>
        <end position="846"/>
    </location>
</feature>
<evidence type="ECO:0000256" key="1">
    <source>
        <dbReference type="ARBA" id="ARBA00005536"/>
    </source>
</evidence>
<dbReference type="EMBL" id="KB469298">
    <property type="protein sequence ID" value="EPQ58196.1"/>
    <property type="molecule type" value="Genomic_DNA"/>
</dbReference>
<dbReference type="Pfam" id="PF00566">
    <property type="entry name" value="RabGAP-TBC"/>
    <property type="match status" value="1"/>
</dbReference>
<feature type="compositionally biased region" description="Acidic residues" evidence="2">
    <location>
        <begin position="1293"/>
        <end position="1302"/>
    </location>
</feature>
<feature type="compositionally biased region" description="Polar residues" evidence="2">
    <location>
        <begin position="859"/>
        <end position="873"/>
    </location>
</feature>
<dbReference type="GeneID" id="19300601"/>
<dbReference type="GO" id="GO:0015031">
    <property type="term" value="P:protein transport"/>
    <property type="evidence" value="ECO:0007669"/>
    <property type="project" value="InterPro"/>
</dbReference>
<proteinExistence type="inferred from homology"/>
<dbReference type="PANTHER" id="PTHR12161:SF5">
    <property type="entry name" value="IST1 HOMOLOG"/>
    <property type="match status" value="1"/>
</dbReference>
<dbReference type="eggNOG" id="KOG4567">
    <property type="taxonomic scope" value="Eukaryota"/>
</dbReference>
<dbReference type="OMA" id="PHYSFRW"/>
<feature type="compositionally biased region" description="Polar residues" evidence="2">
    <location>
        <begin position="732"/>
        <end position="741"/>
    </location>
</feature>
<feature type="compositionally biased region" description="Polar residues" evidence="2">
    <location>
        <begin position="1208"/>
        <end position="1221"/>
    </location>
</feature>
<feature type="compositionally biased region" description="Low complexity" evidence="2">
    <location>
        <begin position="717"/>
        <end position="731"/>
    </location>
</feature>
<feature type="compositionally biased region" description="Low complexity" evidence="2">
    <location>
        <begin position="1167"/>
        <end position="1179"/>
    </location>
</feature>
<feature type="compositionally biased region" description="Basic and acidic residues" evidence="2">
    <location>
        <begin position="1086"/>
        <end position="1101"/>
    </location>
</feature>
<name>S7QEF8_GLOTA</name>
<dbReference type="KEGG" id="gtr:GLOTRDRAFT_120030"/>
<feature type="region of interest" description="Disordered" evidence="2">
    <location>
        <begin position="642"/>
        <end position="689"/>
    </location>
</feature>
<feature type="compositionally biased region" description="Polar residues" evidence="2">
    <location>
        <begin position="676"/>
        <end position="689"/>
    </location>
</feature>
<dbReference type="SUPFAM" id="SSF47923">
    <property type="entry name" value="Ypt/Rab-GAP domain of gyp1p"/>
    <property type="match status" value="2"/>
</dbReference>
<feature type="domain" description="Rab-GAP TBC" evidence="3">
    <location>
        <begin position="211"/>
        <end position="520"/>
    </location>
</feature>
<feature type="compositionally biased region" description="Polar residues" evidence="2">
    <location>
        <begin position="968"/>
        <end position="996"/>
    </location>
</feature>
<sequence length="1315" mass="143237">MDAARVKAQLRLTSQRLGQLQAKKDSEGQITRGDIATLLRDGNVSLARAKAAKLIKEDALGDVLEVLGMHLGVVLDHFHELERSTPPSPVMVEAASTIIFAAPHLDSKELHVVRDILAEALGPDFARSAVTNRDSYVSEKVVQALNIPNPSIADLDEFLSSIAKATGVKWTPELMPEQRVDALSELLDPSSPTPVVDMPRLRSLCVHGIPDHPPWLRPRIWRLLLGTLPVLRSSWGTEAKKHRNDYYDLVRRLLEPFSTLPPPSKPLAPLDDGLLNVYRELNRVPRGLFEALEEDTEQPEPSPLDDSAPEDIRISCAGNLNARLRAIQLAEHGGPAEQFTPEIRLESDDDAEPHLAQRTLLDQTAPGVSTTLHPSHAFSAAPAPERHASALLRLLYIHSRLNPANRSPHIASLLLPLYTVLSREIDSQDLPHIEADTFWVFEAMVGEFSELEDEEGGGVWMQRLGERLAWADDDLASNLRAKGLDPALPHYSYRWLAPLLTHTLPLTAVFAVWDALFSRPQATKTSNPKLDYLLDICAGMLIRAKGPLTRLGKPQYKSSSLWAEDDTLPPPSPLRAWELSDAFMEGMALLQTYPVDAVGGIDSVLETALELLRRREKQMNPATAVNTTLGARIRDTIWRGFTNQVTDVSPEEDGDTEDEDEDEDVDSSDEDGNETEPVQAQRNSGLTSRLASTVWKGITNQSSMEVPSSPMPPSSPSPSSASLPSPKSETSQSSALTSRLATSVWKGITNQSSMEVPPSPIPPSSPMSSGTQSPLPDTPSTTYGRSPSLPRSSIWDYAEKLKDSDTAATLAKVSTNWKVKALQAWNRTSAPGTASTPSTPAAMSSGLWGHSADDRRDSFGSTVSEQVGGTSNRGHVFRPGHTDLYSPPPRPAFFRPPRDSMFPQPRREMSESSSHAEDISPQSETGILEKTKHLQASLASLTGLQHPPPKQTPRTGPRPLLLSSSSLITAPNGTSKVVNVSSTPTPQTRQTKQWSEVMQARGHPTRSASQSSVSTTLSVSRPGDRSDYESDAAGNRTSRIVPLHRSRSPMAPNFRFAQNRPVSTSSTASSDNGPSRPSSSYATARRQADSSSEKGWGRVDLPDSPTTLPSSPPPRTPTSSALFMNGVTIENPEQQRGSVVLSPSHEPTLEPPFQGRSAARRKTPPLADVDASEASDSSAPTPFKNSRLRSKRVPARLAALRIEDDIQPNTVIEQSDHSANSLAPEPTDYDLASTPRATAFDFNGGSTVSPRPRSPRRTRKTSTEGREIRTRKISAEGRVRKTSSDNHRPTDSAAEEGDDEGYNDLLSAYESEDGP</sequence>
<dbReference type="Proteomes" id="UP000030669">
    <property type="component" value="Unassembled WGS sequence"/>
</dbReference>
<feature type="compositionally biased region" description="Acidic residues" evidence="2">
    <location>
        <begin position="649"/>
        <end position="674"/>
    </location>
</feature>
<dbReference type="STRING" id="670483.S7QEF8"/>
<feature type="region of interest" description="Disordered" evidence="2">
    <location>
        <begin position="702"/>
        <end position="791"/>
    </location>
</feature>
<reference evidence="4 5" key="1">
    <citation type="journal article" date="2012" name="Science">
        <title>The Paleozoic origin of enzymatic lignin decomposition reconstructed from 31 fungal genomes.</title>
        <authorList>
            <person name="Floudas D."/>
            <person name="Binder M."/>
            <person name="Riley R."/>
            <person name="Barry K."/>
            <person name="Blanchette R.A."/>
            <person name="Henrissat B."/>
            <person name="Martinez A.T."/>
            <person name="Otillar R."/>
            <person name="Spatafora J.W."/>
            <person name="Yadav J.S."/>
            <person name="Aerts A."/>
            <person name="Benoit I."/>
            <person name="Boyd A."/>
            <person name="Carlson A."/>
            <person name="Copeland A."/>
            <person name="Coutinho P.M."/>
            <person name="de Vries R.P."/>
            <person name="Ferreira P."/>
            <person name="Findley K."/>
            <person name="Foster B."/>
            <person name="Gaskell J."/>
            <person name="Glotzer D."/>
            <person name="Gorecki P."/>
            <person name="Heitman J."/>
            <person name="Hesse C."/>
            <person name="Hori C."/>
            <person name="Igarashi K."/>
            <person name="Jurgens J.A."/>
            <person name="Kallen N."/>
            <person name="Kersten P."/>
            <person name="Kohler A."/>
            <person name="Kuees U."/>
            <person name="Kumar T.K.A."/>
            <person name="Kuo A."/>
            <person name="LaButti K."/>
            <person name="Larrondo L.F."/>
            <person name="Lindquist E."/>
            <person name="Ling A."/>
            <person name="Lombard V."/>
            <person name="Lucas S."/>
            <person name="Lundell T."/>
            <person name="Martin R."/>
            <person name="McLaughlin D.J."/>
            <person name="Morgenstern I."/>
            <person name="Morin E."/>
            <person name="Murat C."/>
            <person name="Nagy L.G."/>
            <person name="Nolan M."/>
            <person name="Ohm R.A."/>
            <person name="Patyshakuliyeva A."/>
            <person name="Rokas A."/>
            <person name="Ruiz-Duenas F.J."/>
            <person name="Sabat G."/>
            <person name="Salamov A."/>
            <person name="Samejima M."/>
            <person name="Schmutz J."/>
            <person name="Slot J.C."/>
            <person name="St John F."/>
            <person name="Stenlid J."/>
            <person name="Sun H."/>
            <person name="Sun S."/>
            <person name="Syed K."/>
            <person name="Tsang A."/>
            <person name="Wiebenga A."/>
            <person name="Young D."/>
            <person name="Pisabarro A."/>
            <person name="Eastwood D.C."/>
            <person name="Martin F."/>
            <person name="Cullen D."/>
            <person name="Grigoriev I.V."/>
            <person name="Hibbett D.S."/>
        </authorList>
    </citation>
    <scope>NUCLEOTIDE SEQUENCE [LARGE SCALE GENOMIC DNA]</scope>
    <source>
        <strain evidence="4 5">ATCC 11539</strain>
    </source>
</reference>
<accession>S7QEF8</accession>